<accession>A0A5C8FT61</accession>
<gene>
    <name evidence="1" type="ORF">EPJ81_10405</name>
</gene>
<dbReference type="RefSeq" id="WP_147545886.1">
    <property type="nucleotide sequence ID" value="NZ_SAYD01000021.1"/>
</dbReference>
<dbReference type="AlphaFoldDB" id="A0A5C8FT61"/>
<protein>
    <recommendedName>
        <fullName evidence="3">PorT family protein</fullName>
    </recommendedName>
</protein>
<evidence type="ECO:0008006" key="3">
    <source>
        <dbReference type="Google" id="ProtNLM"/>
    </source>
</evidence>
<name>A0A5C8FT61_9SPIR</name>
<sequence>MKILKNIFLIIFIFPCVAFSVNLEISFGGGVGGSMEFSYTEGLNTIPSENGSRLDSGLYANAFLDIGANFDIKNMGALSSVSILFETGYNYYMRYRTQYKDEDIAKYKHLAEYKDIFYYHNLILGILPKLNFNNGISFGIGFGIYIPLYSAVKREGKDAWGEEITTGLGKYVGINRFNFEKISYMYKVPIMPYIKLNLEKNFYISDSWAFKIGGNMIYNFGMEFDMDKLKSDTTTYGYNKYKFSSLVFELFFGFGFGRPK</sequence>
<organism evidence="1 2">
    <name type="scientific">Brachyspira aalborgi</name>
    <dbReference type="NCBI Taxonomy" id="29522"/>
    <lineage>
        <taxon>Bacteria</taxon>
        <taxon>Pseudomonadati</taxon>
        <taxon>Spirochaetota</taxon>
        <taxon>Spirochaetia</taxon>
        <taxon>Brachyspirales</taxon>
        <taxon>Brachyspiraceae</taxon>
        <taxon>Brachyspira</taxon>
    </lineage>
</organism>
<reference evidence="1 2" key="1">
    <citation type="journal article" date="1992" name="Lakartidningen">
        <title>[Penicillin V and not amoxicillin is the first choice preparation in acute otitis].</title>
        <authorList>
            <person name="Kamme C."/>
            <person name="Lundgren K."/>
            <person name="Prellner K."/>
        </authorList>
    </citation>
    <scope>NUCLEOTIDE SEQUENCE [LARGE SCALE GENOMIC DNA]</scope>
    <source>
        <strain evidence="1 2">PC3997IV</strain>
    </source>
</reference>
<dbReference type="Proteomes" id="UP000325002">
    <property type="component" value="Unassembled WGS sequence"/>
</dbReference>
<evidence type="ECO:0000313" key="1">
    <source>
        <dbReference type="EMBL" id="TXJ36741.1"/>
    </source>
</evidence>
<comment type="caution">
    <text evidence="1">The sequence shown here is derived from an EMBL/GenBank/DDBJ whole genome shotgun (WGS) entry which is preliminary data.</text>
</comment>
<proteinExistence type="predicted"/>
<dbReference type="EMBL" id="SAYD01000021">
    <property type="protein sequence ID" value="TXJ36741.1"/>
    <property type="molecule type" value="Genomic_DNA"/>
</dbReference>
<evidence type="ECO:0000313" key="2">
    <source>
        <dbReference type="Proteomes" id="UP000325002"/>
    </source>
</evidence>